<dbReference type="AlphaFoldDB" id="A0A8R1UAI8"/>
<comment type="similarity">
    <text evidence="1">Belongs to the metallo-dependent hydrolases superfamily. TatD-type hydrolase family.</text>
</comment>
<dbReference type="InterPro" id="IPR013083">
    <property type="entry name" value="Znf_RING/FYVE/PHD"/>
</dbReference>
<evidence type="ECO:0000256" key="5">
    <source>
        <dbReference type="ARBA" id="ARBA00022833"/>
    </source>
</evidence>
<evidence type="ECO:0000256" key="4">
    <source>
        <dbReference type="ARBA" id="ARBA00022801"/>
    </source>
</evidence>
<dbReference type="Pfam" id="PF13639">
    <property type="entry name" value="zf-RING_2"/>
    <property type="match status" value="1"/>
</dbReference>
<keyword evidence="4" id="KW-0378">Hydrolase</keyword>
<dbReference type="GO" id="GO:0016787">
    <property type="term" value="F:hydrolase activity"/>
    <property type="evidence" value="ECO:0007669"/>
    <property type="project" value="UniProtKB-KW"/>
</dbReference>
<dbReference type="Proteomes" id="UP000005239">
    <property type="component" value="Unassembled WGS sequence"/>
</dbReference>
<keyword evidence="5" id="KW-0862">Zinc</keyword>
<dbReference type="Gene3D" id="3.30.40.10">
    <property type="entry name" value="Zinc/RING finger domain, C3HC4 (zinc finger)"/>
    <property type="match status" value="1"/>
</dbReference>
<feature type="coiled-coil region" evidence="7">
    <location>
        <begin position="186"/>
        <end position="227"/>
    </location>
</feature>
<evidence type="ECO:0000313" key="10">
    <source>
        <dbReference type="Proteomes" id="UP000005239"/>
    </source>
</evidence>
<dbReference type="OrthoDB" id="5877162at2759"/>
<feature type="domain" description="RING-type" evidence="8">
    <location>
        <begin position="8"/>
        <end position="48"/>
    </location>
</feature>
<sequence length="402" mass="45784">MTSSIGSCVICTSGFRPDKIAALPCGHTFHYDCVIQWIQTSKNCPSCRVRCIERNVIKNLFFNSDMDTTINGEDELDSVKFQLHEKKKECEQMEKKLNSALSESAVNQKERHRWQKKAEEGMEATKKVGQLQAMLVDQNEKEKEIRELKAKLKASKFYQVITTGGSDEKLDKYIRSDGEVNTDHFLHILKNDLKKATEKIKEERKKREEAESKIPEYKRLVQGLKDKLKGKEADDSLVERLDHFSNEKRLSLGGDNIKPEFSDEFLGSAMRPAPKGKINRGKIAEECNTILDIPSASRRPFRPSPEKDVFDVVMSKKVSDRIGHNEKMSNGMGGAFSMKNTFDRLSTLPLVEKENRGKPYDRMAPKKKIIANNARLSDFFSKKSSNVKHVESVDLDSTICID</sequence>
<dbReference type="PANTHER" id="PTHR46317:SF1">
    <property type="entry name" value="HYDROLASE, TATD FAMILY"/>
    <property type="match status" value="1"/>
</dbReference>
<keyword evidence="10" id="KW-1185">Reference proteome</keyword>
<evidence type="ECO:0000259" key="8">
    <source>
        <dbReference type="PROSITE" id="PS50089"/>
    </source>
</evidence>
<reference evidence="10" key="1">
    <citation type="journal article" date="2008" name="Nat. Genet.">
        <title>The Pristionchus pacificus genome provides a unique perspective on nematode lifestyle and parasitism.</title>
        <authorList>
            <person name="Dieterich C."/>
            <person name="Clifton S.W."/>
            <person name="Schuster L.N."/>
            <person name="Chinwalla A."/>
            <person name="Delehaunty K."/>
            <person name="Dinkelacker I."/>
            <person name="Fulton L."/>
            <person name="Fulton R."/>
            <person name="Godfrey J."/>
            <person name="Minx P."/>
            <person name="Mitreva M."/>
            <person name="Roeseler W."/>
            <person name="Tian H."/>
            <person name="Witte H."/>
            <person name="Yang S.P."/>
            <person name="Wilson R.K."/>
            <person name="Sommer R.J."/>
        </authorList>
    </citation>
    <scope>NUCLEOTIDE SEQUENCE [LARGE SCALE GENOMIC DNA]</scope>
    <source>
        <strain evidence="10">PS312</strain>
    </source>
</reference>
<name>A0A8R1UAI8_PRIPA</name>
<protein>
    <recommendedName>
        <fullName evidence="8">RING-type domain-containing protein</fullName>
    </recommendedName>
</protein>
<evidence type="ECO:0000256" key="7">
    <source>
        <dbReference type="SAM" id="Coils"/>
    </source>
</evidence>
<evidence type="ECO:0000256" key="2">
    <source>
        <dbReference type="ARBA" id="ARBA00022723"/>
    </source>
</evidence>
<dbReference type="PROSITE" id="PS50089">
    <property type="entry name" value="ZF_RING_2"/>
    <property type="match status" value="1"/>
</dbReference>
<evidence type="ECO:0000256" key="6">
    <source>
        <dbReference type="PROSITE-ProRule" id="PRU00175"/>
    </source>
</evidence>
<reference evidence="9" key="2">
    <citation type="submission" date="2022-06" db="UniProtKB">
        <authorList>
            <consortium name="EnsemblMetazoa"/>
        </authorList>
    </citation>
    <scope>IDENTIFICATION</scope>
    <source>
        <strain evidence="9">PS312</strain>
    </source>
</reference>
<gene>
    <name evidence="9" type="primary">WBGene00105575</name>
</gene>
<dbReference type="InterPro" id="IPR001841">
    <property type="entry name" value="Znf_RING"/>
</dbReference>
<accession>A0A8R1UAI8</accession>
<organism evidence="9 10">
    <name type="scientific">Pristionchus pacificus</name>
    <name type="common">Parasitic nematode worm</name>
    <dbReference type="NCBI Taxonomy" id="54126"/>
    <lineage>
        <taxon>Eukaryota</taxon>
        <taxon>Metazoa</taxon>
        <taxon>Ecdysozoa</taxon>
        <taxon>Nematoda</taxon>
        <taxon>Chromadorea</taxon>
        <taxon>Rhabditida</taxon>
        <taxon>Rhabditina</taxon>
        <taxon>Diplogasteromorpha</taxon>
        <taxon>Diplogasteroidea</taxon>
        <taxon>Neodiplogasteridae</taxon>
        <taxon>Pristionchus</taxon>
    </lineage>
</organism>
<keyword evidence="2" id="KW-0479">Metal-binding</keyword>
<feature type="coiled-coil region" evidence="7">
    <location>
        <begin position="76"/>
        <end position="103"/>
    </location>
</feature>
<proteinExistence type="inferred from homology"/>
<dbReference type="PANTHER" id="PTHR46317">
    <property type="entry name" value="HYDROLASE OF PHP SUPERFAMILY-RELATED PROTEIN"/>
    <property type="match status" value="1"/>
</dbReference>
<keyword evidence="3 6" id="KW-0863">Zinc-finger</keyword>
<dbReference type="SUPFAM" id="SSF57850">
    <property type="entry name" value="RING/U-box"/>
    <property type="match status" value="1"/>
</dbReference>
<dbReference type="SMART" id="SM00184">
    <property type="entry name" value="RING"/>
    <property type="match status" value="1"/>
</dbReference>
<dbReference type="GO" id="GO:0008270">
    <property type="term" value="F:zinc ion binding"/>
    <property type="evidence" value="ECO:0007669"/>
    <property type="project" value="UniProtKB-KW"/>
</dbReference>
<keyword evidence="7" id="KW-0175">Coiled coil</keyword>
<evidence type="ECO:0000256" key="1">
    <source>
        <dbReference type="ARBA" id="ARBA00009275"/>
    </source>
</evidence>
<dbReference type="EnsemblMetazoa" id="PPA16021.1">
    <property type="protein sequence ID" value="PPA16021.1"/>
    <property type="gene ID" value="WBGene00105575"/>
</dbReference>
<evidence type="ECO:0000313" key="9">
    <source>
        <dbReference type="EnsemblMetazoa" id="PPA16021.1"/>
    </source>
</evidence>
<evidence type="ECO:0000256" key="3">
    <source>
        <dbReference type="ARBA" id="ARBA00022771"/>
    </source>
</evidence>